<organism evidence="3 4">
    <name type="scientific">Aquimarina algiphila</name>
    <dbReference type="NCBI Taxonomy" id="2047982"/>
    <lineage>
        <taxon>Bacteria</taxon>
        <taxon>Pseudomonadati</taxon>
        <taxon>Bacteroidota</taxon>
        <taxon>Flavobacteriia</taxon>
        <taxon>Flavobacteriales</taxon>
        <taxon>Flavobacteriaceae</taxon>
        <taxon>Aquimarina</taxon>
    </lineage>
</organism>
<feature type="domain" description="HTH LytTR-type" evidence="2">
    <location>
        <begin position="140"/>
        <end position="206"/>
    </location>
</feature>
<dbReference type="Pfam" id="PF04397">
    <property type="entry name" value="LytTR"/>
    <property type="match status" value="1"/>
</dbReference>
<feature type="transmembrane region" description="Helical" evidence="1">
    <location>
        <begin position="62"/>
        <end position="85"/>
    </location>
</feature>
<proteinExistence type="predicted"/>
<protein>
    <submittedName>
        <fullName evidence="3">LytTR family transcriptional regulator</fullName>
    </submittedName>
</protein>
<dbReference type="PANTHER" id="PTHR37299">
    <property type="entry name" value="TRANSCRIPTIONAL REGULATOR-RELATED"/>
    <property type="match status" value="1"/>
</dbReference>
<evidence type="ECO:0000313" key="3">
    <source>
        <dbReference type="EMBL" id="TSE07247.1"/>
    </source>
</evidence>
<evidence type="ECO:0000256" key="1">
    <source>
        <dbReference type="SAM" id="Phobius"/>
    </source>
</evidence>
<keyword evidence="1" id="KW-1133">Transmembrane helix</keyword>
<dbReference type="GO" id="GO:0000156">
    <property type="term" value="F:phosphorelay response regulator activity"/>
    <property type="evidence" value="ECO:0007669"/>
    <property type="project" value="InterPro"/>
</dbReference>
<dbReference type="PANTHER" id="PTHR37299:SF1">
    <property type="entry name" value="STAGE 0 SPORULATION PROTEIN A HOMOLOG"/>
    <property type="match status" value="1"/>
</dbReference>
<accession>A0A554VHY7</accession>
<sequence length="237" mass="28113">MIQVVFWILYYILFGFIWVKGVDYKSSFYLEFILLPIRIFAVYFTILYLIPQFLLPKKFLKFVVSYMVLLCFAGIAQRFFIYFFFDDQEVFNIAQILSVKLIVRSIVLINSTVFFVSSVYILNLYFIEKAKSEPQVTNTIELKSNRRIYRVQPKDITHIEGLGNYVNYITIDGKKITVYQSLKKSMEQLPNHFMRIHKSFIINRHHMKSYSTETVEMISGEFIPIGNSFDQNKLQTE</sequence>
<dbReference type="InterPro" id="IPR007492">
    <property type="entry name" value="LytTR_DNA-bd_dom"/>
</dbReference>
<feature type="transmembrane region" description="Helical" evidence="1">
    <location>
        <begin position="105"/>
        <end position="126"/>
    </location>
</feature>
<dbReference type="PROSITE" id="PS50930">
    <property type="entry name" value="HTH_LYTTR"/>
    <property type="match status" value="1"/>
</dbReference>
<comment type="caution">
    <text evidence="3">The sequence shown here is derived from an EMBL/GenBank/DDBJ whole genome shotgun (WGS) entry which is preliminary data.</text>
</comment>
<dbReference type="EMBL" id="VLNR01000035">
    <property type="protein sequence ID" value="TSE07247.1"/>
    <property type="molecule type" value="Genomic_DNA"/>
</dbReference>
<keyword evidence="1" id="KW-0812">Transmembrane</keyword>
<reference evidence="3 4" key="1">
    <citation type="submission" date="2019-07" db="EMBL/GenBank/DDBJ databases">
        <title>The draft genome sequence of Aquimarina algiphila M91.</title>
        <authorList>
            <person name="Meng X."/>
        </authorList>
    </citation>
    <scope>NUCLEOTIDE SEQUENCE [LARGE SCALE GENOMIC DNA]</scope>
    <source>
        <strain evidence="3 4">M91</strain>
    </source>
</reference>
<gene>
    <name evidence="3" type="ORF">FOF46_16315</name>
</gene>
<dbReference type="Proteomes" id="UP000318833">
    <property type="component" value="Unassembled WGS sequence"/>
</dbReference>
<evidence type="ECO:0000259" key="2">
    <source>
        <dbReference type="PROSITE" id="PS50930"/>
    </source>
</evidence>
<feature type="transmembrane region" description="Helical" evidence="1">
    <location>
        <begin position="28"/>
        <end position="50"/>
    </location>
</feature>
<dbReference type="InterPro" id="IPR046947">
    <property type="entry name" value="LytR-like"/>
</dbReference>
<dbReference type="RefSeq" id="WP_143917196.1">
    <property type="nucleotide sequence ID" value="NZ_CANLFO010000009.1"/>
</dbReference>
<evidence type="ECO:0000313" key="4">
    <source>
        <dbReference type="Proteomes" id="UP000318833"/>
    </source>
</evidence>
<keyword evidence="4" id="KW-1185">Reference proteome</keyword>
<dbReference type="Gene3D" id="2.40.50.1020">
    <property type="entry name" value="LytTr DNA-binding domain"/>
    <property type="match status" value="1"/>
</dbReference>
<dbReference type="OrthoDB" id="9781059at2"/>
<keyword evidence="1" id="KW-0472">Membrane</keyword>
<dbReference type="AlphaFoldDB" id="A0A554VHY7"/>
<dbReference type="SMART" id="SM00850">
    <property type="entry name" value="LytTR"/>
    <property type="match status" value="1"/>
</dbReference>
<dbReference type="GO" id="GO:0003677">
    <property type="term" value="F:DNA binding"/>
    <property type="evidence" value="ECO:0007669"/>
    <property type="project" value="InterPro"/>
</dbReference>
<feature type="transmembrane region" description="Helical" evidence="1">
    <location>
        <begin position="5"/>
        <end position="22"/>
    </location>
</feature>
<name>A0A554VHY7_9FLAO</name>